<evidence type="ECO:0000256" key="5">
    <source>
        <dbReference type="ARBA" id="ARBA00023136"/>
    </source>
</evidence>
<evidence type="ECO:0000256" key="3">
    <source>
        <dbReference type="ARBA" id="ARBA00022692"/>
    </source>
</evidence>
<reference evidence="7 8" key="1">
    <citation type="submission" date="2023-09" db="EMBL/GenBank/DDBJ databases">
        <title>Pangenome analysis of Batrachochytrium dendrobatidis and related Chytrids.</title>
        <authorList>
            <person name="Yacoub M.N."/>
            <person name="Stajich J.E."/>
            <person name="James T.Y."/>
        </authorList>
    </citation>
    <scope>NUCLEOTIDE SEQUENCE [LARGE SCALE GENOMIC DNA]</scope>
    <source>
        <strain evidence="7 8">JEL0888</strain>
    </source>
</reference>
<dbReference type="Pfam" id="PF04133">
    <property type="entry name" value="Vps55"/>
    <property type="match status" value="1"/>
</dbReference>
<proteinExistence type="inferred from homology"/>
<evidence type="ECO:0000256" key="4">
    <source>
        <dbReference type="ARBA" id="ARBA00022989"/>
    </source>
</evidence>
<dbReference type="PROSITE" id="PS51257">
    <property type="entry name" value="PROKAR_LIPOPROTEIN"/>
    <property type="match status" value="1"/>
</dbReference>
<keyword evidence="4 6" id="KW-1133">Transmembrane helix</keyword>
<evidence type="ECO:0000313" key="7">
    <source>
        <dbReference type="EMBL" id="KAL2918885.1"/>
    </source>
</evidence>
<keyword evidence="3 6" id="KW-0812">Transmembrane</keyword>
<evidence type="ECO:0000256" key="6">
    <source>
        <dbReference type="SAM" id="Phobius"/>
    </source>
</evidence>
<evidence type="ECO:0000313" key="8">
    <source>
        <dbReference type="Proteomes" id="UP001527925"/>
    </source>
</evidence>
<dbReference type="EMBL" id="JADGIZ020000005">
    <property type="protein sequence ID" value="KAL2918885.1"/>
    <property type="molecule type" value="Genomic_DNA"/>
</dbReference>
<name>A0ABR4NHE8_9FUNG</name>
<accession>A0ABR4NHE8</accession>
<feature type="transmembrane region" description="Helical" evidence="6">
    <location>
        <begin position="71"/>
        <end position="89"/>
    </location>
</feature>
<organism evidence="7 8">
    <name type="scientific">Polyrhizophydium stewartii</name>
    <dbReference type="NCBI Taxonomy" id="2732419"/>
    <lineage>
        <taxon>Eukaryota</taxon>
        <taxon>Fungi</taxon>
        <taxon>Fungi incertae sedis</taxon>
        <taxon>Chytridiomycota</taxon>
        <taxon>Chytridiomycota incertae sedis</taxon>
        <taxon>Chytridiomycetes</taxon>
        <taxon>Rhizophydiales</taxon>
        <taxon>Rhizophydiales incertae sedis</taxon>
        <taxon>Polyrhizophydium</taxon>
    </lineage>
</organism>
<comment type="caution">
    <text evidence="7">The sequence shown here is derived from an EMBL/GenBank/DDBJ whole genome shotgun (WGS) entry which is preliminary data.</text>
</comment>
<dbReference type="PANTHER" id="PTHR12050">
    <property type="entry name" value="LEPTIN RECEPTOR-RELATED"/>
    <property type="match status" value="1"/>
</dbReference>
<protein>
    <submittedName>
        <fullName evidence="7">Vacuolar protein sorting-associated protein 55</fullName>
    </submittedName>
</protein>
<comment type="subcellular location">
    <subcellularLocation>
        <location evidence="1">Membrane</location>
        <topology evidence="1">Multi-pass membrane protein</topology>
    </subcellularLocation>
</comment>
<dbReference type="Proteomes" id="UP001527925">
    <property type="component" value="Unassembled WGS sequence"/>
</dbReference>
<keyword evidence="5 6" id="KW-0472">Membrane</keyword>
<evidence type="ECO:0000256" key="2">
    <source>
        <dbReference type="ARBA" id="ARBA00005645"/>
    </source>
</evidence>
<dbReference type="PANTHER" id="PTHR12050:SF0">
    <property type="entry name" value="RH04491P"/>
    <property type="match status" value="1"/>
</dbReference>
<sequence>MAGMKTILALAFLLACGILSVILSCALDSNWLPLVSVLLFLLAPLPNAVCKRAAGSSDFMSEDNSGLLDTGYFMTAFFVVSGLALPVVLNHSGAITSLALILSLCGGSLIYLTVLGYMQYFVDTNTDQF</sequence>
<feature type="transmembrane region" description="Helical" evidence="6">
    <location>
        <begin position="95"/>
        <end position="118"/>
    </location>
</feature>
<evidence type="ECO:0000256" key="1">
    <source>
        <dbReference type="ARBA" id="ARBA00004141"/>
    </source>
</evidence>
<comment type="similarity">
    <text evidence="2">Belongs to the OB-RGRP/VPS55 family.</text>
</comment>
<keyword evidence="8" id="KW-1185">Reference proteome</keyword>
<dbReference type="InterPro" id="IPR007262">
    <property type="entry name" value="Vps55/LEPROT"/>
</dbReference>
<gene>
    <name evidence="7" type="primary">VPS55</name>
    <name evidence="7" type="ORF">HK105_201719</name>
</gene>